<gene>
    <name evidence="1" type="ORF">ONB1V03_LOCUS10637</name>
</gene>
<dbReference type="SUPFAM" id="SSF48576">
    <property type="entry name" value="Terpenoid synthases"/>
    <property type="match status" value="1"/>
</dbReference>
<dbReference type="Gene3D" id="1.10.600.10">
    <property type="entry name" value="Farnesyl Diphosphate Synthase"/>
    <property type="match status" value="1"/>
</dbReference>
<dbReference type="OrthoDB" id="7779876at2759"/>
<evidence type="ECO:0008006" key="3">
    <source>
        <dbReference type="Google" id="ProtNLM"/>
    </source>
</evidence>
<organism evidence="1">
    <name type="scientific">Oppiella nova</name>
    <dbReference type="NCBI Taxonomy" id="334625"/>
    <lineage>
        <taxon>Eukaryota</taxon>
        <taxon>Metazoa</taxon>
        <taxon>Ecdysozoa</taxon>
        <taxon>Arthropoda</taxon>
        <taxon>Chelicerata</taxon>
        <taxon>Arachnida</taxon>
        <taxon>Acari</taxon>
        <taxon>Acariformes</taxon>
        <taxon>Sarcoptiformes</taxon>
        <taxon>Oribatida</taxon>
        <taxon>Brachypylina</taxon>
        <taxon>Oppioidea</taxon>
        <taxon>Oppiidae</taxon>
        <taxon>Oppiella</taxon>
    </lineage>
</organism>
<dbReference type="AlphaFoldDB" id="A0A7R9QRF3"/>
<protein>
    <recommendedName>
        <fullName evidence="3">Terpene synthase</fullName>
    </recommendedName>
</protein>
<evidence type="ECO:0000313" key="1">
    <source>
        <dbReference type="EMBL" id="CAD7653986.1"/>
    </source>
</evidence>
<dbReference type="Pfam" id="PF19086">
    <property type="entry name" value="Terpene_syn_C_2"/>
    <property type="match status" value="1"/>
</dbReference>
<evidence type="ECO:0000313" key="2">
    <source>
        <dbReference type="Proteomes" id="UP000728032"/>
    </source>
</evidence>
<sequence>MPTMSKCDDDHEQSTGEHHNKYRKYPIPAHQCLFPAHINPFMNDKQKMADIMDWWYGYSMLPKEHYWSKVSQAMSTYTYCFYPFTKSMDRYENIVKWVGYVFVWDDHNDTPQGEFGENLSDAIPVHRQYLEAVERLQSMYVPDGESRDKPFIGMSGWRPYVLCVYAVVETVLNAMNRAQRRRFLASWRLYLNGQHRENELVMNSESLDFDGVTKLRMATGSMDTFISLIEYSVEVCVPDGDWDDPRVRQLRDLCNKSVVFMNDVYSFEKELRDQNGCVEGLVTNSVAYYVVREGMAIPEAISKMIGINGDIEREFKAISDDVYSDDDISADTKVFVRALTAMMPGNIVLSQTLLRYNKIY</sequence>
<accession>A0A7R9QRF3</accession>
<keyword evidence="2" id="KW-1185">Reference proteome</keyword>
<dbReference type="EMBL" id="OC922183">
    <property type="protein sequence ID" value="CAD7653986.1"/>
    <property type="molecule type" value="Genomic_DNA"/>
</dbReference>
<reference evidence="1" key="1">
    <citation type="submission" date="2020-11" db="EMBL/GenBank/DDBJ databases">
        <authorList>
            <person name="Tran Van P."/>
        </authorList>
    </citation>
    <scope>NUCLEOTIDE SEQUENCE</scope>
</reference>
<proteinExistence type="predicted"/>
<dbReference type="Proteomes" id="UP000728032">
    <property type="component" value="Unassembled WGS sequence"/>
</dbReference>
<dbReference type="EMBL" id="CAJPVJ010007358">
    <property type="protein sequence ID" value="CAG2171173.1"/>
    <property type="molecule type" value="Genomic_DNA"/>
</dbReference>
<name>A0A7R9QRF3_9ACAR</name>
<dbReference type="InterPro" id="IPR008949">
    <property type="entry name" value="Isoprenoid_synthase_dom_sf"/>
</dbReference>